<dbReference type="PANTHER" id="PTHR43280">
    <property type="entry name" value="ARAC-FAMILY TRANSCRIPTIONAL REGULATOR"/>
    <property type="match status" value="1"/>
</dbReference>
<gene>
    <name evidence="5" type="ORF">AWR27_08500</name>
</gene>
<dbReference type="OrthoDB" id="9793451at2"/>
<dbReference type="KEGG" id="smon:AWR27_08500"/>
<evidence type="ECO:0000256" key="1">
    <source>
        <dbReference type="ARBA" id="ARBA00023015"/>
    </source>
</evidence>
<dbReference type="STRING" id="1178516.AWR27_08500"/>
<evidence type="ECO:0000313" key="5">
    <source>
        <dbReference type="EMBL" id="AQG79354.1"/>
    </source>
</evidence>
<organism evidence="5 6">
    <name type="scientific">Spirosoma montaniterrae</name>
    <dbReference type="NCBI Taxonomy" id="1178516"/>
    <lineage>
        <taxon>Bacteria</taxon>
        <taxon>Pseudomonadati</taxon>
        <taxon>Bacteroidota</taxon>
        <taxon>Cytophagia</taxon>
        <taxon>Cytophagales</taxon>
        <taxon>Cytophagaceae</taxon>
        <taxon>Spirosoma</taxon>
    </lineage>
</organism>
<dbReference type="PANTHER" id="PTHR43280:SF32">
    <property type="entry name" value="TRANSCRIPTIONAL REGULATORY PROTEIN"/>
    <property type="match status" value="1"/>
</dbReference>
<evidence type="ECO:0000259" key="4">
    <source>
        <dbReference type="PROSITE" id="PS01124"/>
    </source>
</evidence>
<dbReference type="EMBL" id="CP014263">
    <property type="protein sequence ID" value="AQG79354.1"/>
    <property type="molecule type" value="Genomic_DNA"/>
</dbReference>
<evidence type="ECO:0000256" key="3">
    <source>
        <dbReference type="ARBA" id="ARBA00023163"/>
    </source>
</evidence>
<sequence length="307" mass="35102">MAMPDLFDVPQLNTADLWQRFIHDGPNQPIPFREKLDDFLILRLEDYRHLIKLPTTPFRRQVHELVFVTSGSLTRGCDLNTVIVEPGEVHLLLANQISTIESQSDDVTGFYCHFSMDTIIQLYHKEHMVSELARLSALMRNGSVKLSNKAFLAVKIVFERLMDEYKTKNDLSLIDAYLVTLCYEIRNDVSTNQPVIATKQSKPYELAEQFKRLVLQYISHHPSMVFYADQLGVSPNHLNKCVKQTTGKTASALINDVLLMEAKVLLKHSGHSVSEIAHRLGFDDPSYFGRFFKKSTGLTPQSFREND</sequence>
<keyword evidence="3" id="KW-0804">Transcription</keyword>
<evidence type="ECO:0000256" key="2">
    <source>
        <dbReference type="ARBA" id="ARBA00023125"/>
    </source>
</evidence>
<protein>
    <recommendedName>
        <fullName evidence="4">HTH araC/xylS-type domain-containing protein</fullName>
    </recommendedName>
</protein>
<dbReference type="Proteomes" id="UP000187941">
    <property type="component" value="Chromosome"/>
</dbReference>
<dbReference type="SUPFAM" id="SSF46689">
    <property type="entry name" value="Homeodomain-like"/>
    <property type="match status" value="1"/>
</dbReference>
<dbReference type="InterPro" id="IPR037923">
    <property type="entry name" value="HTH-like"/>
</dbReference>
<dbReference type="PRINTS" id="PR00032">
    <property type="entry name" value="HTHARAC"/>
</dbReference>
<dbReference type="SMART" id="SM00342">
    <property type="entry name" value="HTH_ARAC"/>
    <property type="match status" value="1"/>
</dbReference>
<dbReference type="SUPFAM" id="SSF51215">
    <property type="entry name" value="Regulatory protein AraC"/>
    <property type="match status" value="1"/>
</dbReference>
<dbReference type="GO" id="GO:0003700">
    <property type="term" value="F:DNA-binding transcription factor activity"/>
    <property type="evidence" value="ECO:0007669"/>
    <property type="project" value="InterPro"/>
</dbReference>
<feature type="domain" description="HTH araC/xylS-type" evidence="4">
    <location>
        <begin position="208"/>
        <end position="306"/>
    </location>
</feature>
<dbReference type="Pfam" id="PF12833">
    <property type="entry name" value="HTH_18"/>
    <property type="match status" value="1"/>
</dbReference>
<dbReference type="InterPro" id="IPR018060">
    <property type="entry name" value="HTH_AraC"/>
</dbReference>
<dbReference type="PROSITE" id="PS01124">
    <property type="entry name" value="HTH_ARAC_FAMILY_2"/>
    <property type="match status" value="1"/>
</dbReference>
<keyword evidence="2" id="KW-0238">DNA-binding</keyword>
<name>A0A1P9WVF4_9BACT</name>
<evidence type="ECO:0000313" key="6">
    <source>
        <dbReference type="Proteomes" id="UP000187941"/>
    </source>
</evidence>
<proteinExistence type="predicted"/>
<dbReference type="InterPro" id="IPR009057">
    <property type="entry name" value="Homeodomain-like_sf"/>
</dbReference>
<reference evidence="5 6" key="1">
    <citation type="submission" date="2016-01" db="EMBL/GenBank/DDBJ databases">
        <authorList>
            <person name="Oliw E.H."/>
        </authorList>
    </citation>
    <scope>NUCLEOTIDE SEQUENCE [LARGE SCALE GENOMIC DNA]</scope>
    <source>
        <strain evidence="5 6">DY10</strain>
    </source>
</reference>
<dbReference type="AlphaFoldDB" id="A0A1P9WVF4"/>
<dbReference type="Gene3D" id="1.10.10.60">
    <property type="entry name" value="Homeodomain-like"/>
    <property type="match status" value="1"/>
</dbReference>
<dbReference type="InterPro" id="IPR020449">
    <property type="entry name" value="Tscrpt_reg_AraC-type_HTH"/>
</dbReference>
<accession>A0A1P9WVF4</accession>
<dbReference type="GO" id="GO:0043565">
    <property type="term" value="F:sequence-specific DNA binding"/>
    <property type="evidence" value="ECO:0007669"/>
    <property type="project" value="InterPro"/>
</dbReference>
<keyword evidence="6" id="KW-1185">Reference proteome</keyword>
<keyword evidence="1" id="KW-0805">Transcription regulation</keyword>